<dbReference type="SUPFAM" id="SSF52266">
    <property type="entry name" value="SGNH hydrolase"/>
    <property type="match status" value="1"/>
</dbReference>
<dbReference type="InterPro" id="IPR036514">
    <property type="entry name" value="SGNH_hydro_sf"/>
</dbReference>
<evidence type="ECO:0000313" key="1">
    <source>
        <dbReference type="EMBL" id="KAH3844630.1"/>
    </source>
</evidence>
<name>A0A9D4KRU0_DREPO</name>
<protein>
    <submittedName>
        <fullName evidence="1">Uncharacterized protein</fullName>
    </submittedName>
</protein>
<reference evidence="1" key="1">
    <citation type="journal article" date="2019" name="bioRxiv">
        <title>The Genome of the Zebra Mussel, Dreissena polymorpha: A Resource for Invasive Species Research.</title>
        <authorList>
            <person name="McCartney M.A."/>
            <person name="Auch B."/>
            <person name="Kono T."/>
            <person name="Mallez S."/>
            <person name="Zhang Y."/>
            <person name="Obille A."/>
            <person name="Becker A."/>
            <person name="Abrahante J.E."/>
            <person name="Garbe J."/>
            <person name="Badalamenti J.P."/>
            <person name="Herman A."/>
            <person name="Mangelson H."/>
            <person name="Liachko I."/>
            <person name="Sullivan S."/>
            <person name="Sone E.D."/>
            <person name="Koren S."/>
            <person name="Silverstein K.A.T."/>
            <person name="Beckman K.B."/>
            <person name="Gohl D.M."/>
        </authorList>
    </citation>
    <scope>NUCLEOTIDE SEQUENCE</scope>
    <source>
        <strain evidence="1">Duluth1</strain>
        <tissue evidence="1">Whole animal</tissue>
    </source>
</reference>
<dbReference type="AlphaFoldDB" id="A0A9D4KRU0"/>
<evidence type="ECO:0000313" key="2">
    <source>
        <dbReference type="Proteomes" id="UP000828390"/>
    </source>
</evidence>
<sequence>MLRWELDVVIVNLGGNDITSRCQPCDISLDILKLCRLVKARSVAIMVVAGICPYIGPLHGHIGSAIDHYVMRYFPISSMVYVREDVHWLSDGVHLSEDGMAVFMESLLS</sequence>
<keyword evidence="2" id="KW-1185">Reference proteome</keyword>
<comment type="caution">
    <text evidence="1">The sequence shown here is derived from an EMBL/GenBank/DDBJ whole genome shotgun (WGS) entry which is preliminary data.</text>
</comment>
<organism evidence="1 2">
    <name type="scientific">Dreissena polymorpha</name>
    <name type="common">Zebra mussel</name>
    <name type="synonym">Mytilus polymorpha</name>
    <dbReference type="NCBI Taxonomy" id="45954"/>
    <lineage>
        <taxon>Eukaryota</taxon>
        <taxon>Metazoa</taxon>
        <taxon>Spiralia</taxon>
        <taxon>Lophotrochozoa</taxon>
        <taxon>Mollusca</taxon>
        <taxon>Bivalvia</taxon>
        <taxon>Autobranchia</taxon>
        <taxon>Heteroconchia</taxon>
        <taxon>Euheterodonta</taxon>
        <taxon>Imparidentia</taxon>
        <taxon>Neoheterodontei</taxon>
        <taxon>Myida</taxon>
        <taxon>Dreissenoidea</taxon>
        <taxon>Dreissenidae</taxon>
        <taxon>Dreissena</taxon>
    </lineage>
</organism>
<dbReference type="EMBL" id="JAIWYP010000003">
    <property type="protein sequence ID" value="KAH3844630.1"/>
    <property type="molecule type" value="Genomic_DNA"/>
</dbReference>
<reference evidence="1" key="2">
    <citation type="submission" date="2020-11" db="EMBL/GenBank/DDBJ databases">
        <authorList>
            <person name="McCartney M.A."/>
            <person name="Auch B."/>
            <person name="Kono T."/>
            <person name="Mallez S."/>
            <person name="Becker A."/>
            <person name="Gohl D.M."/>
            <person name="Silverstein K.A.T."/>
            <person name="Koren S."/>
            <person name="Bechman K.B."/>
            <person name="Herman A."/>
            <person name="Abrahante J.E."/>
            <person name="Garbe J."/>
        </authorList>
    </citation>
    <scope>NUCLEOTIDE SEQUENCE</scope>
    <source>
        <strain evidence="1">Duluth1</strain>
        <tissue evidence="1">Whole animal</tissue>
    </source>
</reference>
<dbReference type="Proteomes" id="UP000828390">
    <property type="component" value="Unassembled WGS sequence"/>
</dbReference>
<gene>
    <name evidence="1" type="ORF">DPMN_086889</name>
</gene>
<dbReference type="Gene3D" id="3.40.50.1110">
    <property type="entry name" value="SGNH hydrolase"/>
    <property type="match status" value="1"/>
</dbReference>
<proteinExistence type="predicted"/>
<accession>A0A9D4KRU0</accession>
<dbReference type="CDD" id="cd00229">
    <property type="entry name" value="SGNH_hydrolase"/>
    <property type="match status" value="1"/>
</dbReference>